<dbReference type="AlphaFoldDB" id="A0A1X1XAT4"/>
<proteinExistence type="predicted"/>
<dbReference type="Proteomes" id="UP000193487">
    <property type="component" value="Unassembled WGS sequence"/>
</dbReference>
<dbReference type="OrthoDB" id="4681743at2"/>
<sequence length="392" mass="42242">MKYADARQVRARVEAHAEPMRLTGARRHVLTAVLALLCGWSRVTDDTVRLAQIVEAAAGACGRRYDLKTVGRALAALAAAGVITYVPACGRGRHAQIGIDPRFLGDIVPLERDSQGRVIAESVTFSAGDSSYKPNSYLPTLRSSSGRLAARRPRAVDVRPHDVRMVLSQLPAVFASLSGRLRWCLGREIRNRLAAGFEPEQILAVLDAPLPDHVERPWRLALWRLTHNMPGAGPRLAPLQRAWDRREAARAAQAHAAETTRWRDAVVTAAGEKNLDRVLAAVRARLGTTTPDESRALAHAGRMAMREYPGQELSAALEQWVQALAPEAPSAPDPDLAAESLVFAGGQGMCVACEAAAGVERDALPLRSVVCDACWTVLAPPELVSPELGVCA</sequence>
<evidence type="ECO:0000313" key="1">
    <source>
        <dbReference type="EMBL" id="ORV96045.1"/>
    </source>
</evidence>
<comment type="caution">
    <text evidence="1">The sequence shown here is derived from an EMBL/GenBank/DDBJ whole genome shotgun (WGS) entry which is preliminary data.</text>
</comment>
<dbReference type="EMBL" id="LQPE01000177">
    <property type="protein sequence ID" value="ORV96045.1"/>
    <property type="molecule type" value="Genomic_DNA"/>
</dbReference>
<gene>
    <name evidence="1" type="ORF">AWC14_17250</name>
</gene>
<reference evidence="1 2" key="1">
    <citation type="submission" date="2016-01" db="EMBL/GenBank/DDBJ databases">
        <title>The new phylogeny of the genus Mycobacterium.</title>
        <authorList>
            <person name="Tarcisio F."/>
            <person name="Conor M."/>
            <person name="Antonella G."/>
            <person name="Elisabetta G."/>
            <person name="Giulia F.S."/>
            <person name="Sara T."/>
            <person name="Anna F."/>
            <person name="Clotilde B."/>
            <person name="Roberto B."/>
            <person name="Veronica D.S."/>
            <person name="Fabio R."/>
            <person name="Monica P."/>
            <person name="Olivier J."/>
            <person name="Enrico T."/>
            <person name="Nicola S."/>
        </authorList>
    </citation>
    <scope>NUCLEOTIDE SEQUENCE [LARGE SCALE GENOMIC DNA]</scope>
    <source>
        <strain evidence="1 2">DSM 45166</strain>
    </source>
</reference>
<protein>
    <submittedName>
        <fullName evidence="1">Uncharacterized protein</fullName>
    </submittedName>
</protein>
<keyword evidence="2" id="KW-1185">Reference proteome</keyword>
<accession>A0A1X1XAT4</accession>
<organism evidence="1 2">
    <name type="scientific">Mycobacterium kyorinense</name>
    <dbReference type="NCBI Taxonomy" id="487514"/>
    <lineage>
        <taxon>Bacteria</taxon>
        <taxon>Bacillati</taxon>
        <taxon>Actinomycetota</taxon>
        <taxon>Actinomycetes</taxon>
        <taxon>Mycobacteriales</taxon>
        <taxon>Mycobacteriaceae</taxon>
        <taxon>Mycobacterium</taxon>
    </lineage>
</organism>
<evidence type="ECO:0000313" key="2">
    <source>
        <dbReference type="Proteomes" id="UP000193487"/>
    </source>
</evidence>
<name>A0A1X1XAT4_9MYCO</name>